<keyword evidence="1" id="KW-1133">Transmembrane helix</keyword>
<keyword evidence="2" id="KW-0131">Cell cycle</keyword>
<dbReference type="GO" id="GO:0051301">
    <property type="term" value="P:cell division"/>
    <property type="evidence" value="ECO:0007669"/>
    <property type="project" value="UniProtKB-KW"/>
</dbReference>
<proteinExistence type="predicted"/>
<dbReference type="Proteomes" id="UP000553193">
    <property type="component" value="Unassembled WGS sequence"/>
</dbReference>
<evidence type="ECO:0000313" key="2">
    <source>
        <dbReference type="EMBL" id="MBB3898983.1"/>
    </source>
</evidence>
<keyword evidence="1" id="KW-0472">Membrane</keyword>
<keyword evidence="1" id="KW-0812">Transmembrane</keyword>
<dbReference type="Pfam" id="PF04977">
    <property type="entry name" value="DivIC"/>
    <property type="match status" value="1"/>
</dbReference>
<keyword evidence="3" id="KW-1185">Reference proteome</keyword>
<evidence type="ECO:0000256" key="1">
    <source>
        <dbReference type="SAM" id="Phobius"/>
    </source>
</evidence>
<protein>
    <submittedName>
        <fullName evidence="2">Cell division protein FtsB</fullName>
    </submittedName>
</protein>
<organism evidence="2 3">
    <name type="scientific">Roseococcus suduntuyensis</name>
    <dbReference type="NCBI Taxonomy" id="455361"/>
    <lineage>
        <taxon>Bacteria</taxon>
        <taxon>Pseudomonadati</taxon>
        <taxon>Pseudomonadota</taxon>
        <taxon>Alphaproteobacteria</taxon>
        <taxon>Acetobacterales</taxon>
        <taxon>Roseomonadaceae</taxon>
        <taxon>Roseococcus</taxon>
    </lineage>
</organism>
<dbReference type="InterPro" id="IPR007060">
    <property type="entry name" value="FtsL/DivIC"/>
</dbReference>
<sequence length="104" mass="11827">MLAWLGRLARGLIAPVLFFGASAFFIWHAQQGEQRHVERLQDLAQARIGLNIATAEREAMERRVNAVRGSEMDRDQVEERARALLNLSRPGEIILPYAPGERLY</sequence>
<comment type="caution">
    <text evidence="2">The sequence shown here is derived from an EMBL/GenBank/DDBJ whole genome shotgun (WGS) entry which is preliminary data.</text>
</comment>
<accession>A0A840AET0</accession>
<dbReference type="EMBL" id="JACIDJ010000003">
    <property type="protein sequence ID" value="MBB3898983.1"/>
    <property type="molecule type" value="Genomic_DNA"/>
</dbReference>
<name>A0A840AET0_9PROT</name>
<keyword evidence="2" id="KW-0132">Cell division</keyword>
<feature type="transmembrane region" description="Helical" evidence="1">
    <location>
        <begin position="12"/>
        <end position="29"/>
    </location>
</feature>
<gene>
    <name evidence="2" type="ORF">GGQ83_002426</name>
</gene>
<reference evidence="2 3" key="1">
    <citation type="submission" date="2020-08" db="EMBL/GenBank/DDBJ databases">
        <title>Genomic Encyclopedia of Type Strains, Phase IV (KMG-IV): sequencing the most valuable type-strain genomes for metagenomic binning, comparative biology and taxonomic classification.</title>
        <authorList>
            <person name="Goeker M."/>
        </authorList>
    </citation>
    <scope>NUCLEOTIDE SEQUENCE [LARGE SCALE GENOMIC DNA]</scope>
    <source>
        <strain evidence="2 3">DSM 19979</strain>
    </source>
</reference>
<evidence type="ECO:0000313" key="3">
    <source>
        <dbReference type="Proteomes" id="UP000553193"/>
    </source>
</evidence>
<dbReference type="AlphaFoldDB" id="A0A840AET0"/>
<dbReference type="RefSeq" id="WP_184384288.1">
    <property type="nucleotide sequence ID" value="NZ_JACIDJ010000003.1"/>
</dbReference>